<dbReference type="Proteomes" id="UP000032180">
    <property type="component" value="Chromosome 11"/>
</dbReference>
<proteinExistence type="predicted"/>
<keyword evidence="2" id="KW-1185">Reference proteome</keyword>
<evidence type="ECO:0000313" key="2">
    <source>
        <dbReference type="Proteomes" id="UP000032180"/>
    </source>
</evidence>
<dbReference type="AlphaFoldDB" id="A0A0D9XVB1"/>
<reference evidence="2" key="2">
    <citation type="submission" date="2013-12" db="EMBL/GenBank/DDBJ databases">
        <authorList>
            <person name="Yu Y."/>
            <person name="Lee S."/>
            <person name="de Baynast K."/>
            <person name="Wissotski M."/>
            <person name="Liu L."/>
            <person name="Talag J."/>
            <person name="Goicoechea J."/>
            <person name="Angelova A."/>
            <person name="Jetty R."/>
            <person name="Kudrna D."/>
            <person name="Golser W."/>
            <person name="Rivera L."/>
            <person name="Zhang J."/>
            <person name="Wing R."/>
        </authorList>
    </citation>
    <scope>NUCLEOTIDE SEQUENCE</scope>
</reference>
<evidence type="ECO:0000313" key="1">
    <source>
        <dbReference type="EnsemblPlants" id="LPERR11G19260.1"/>
    </source>
</evidence>
<protein>
    <submittedName>
        <fullName evidence="1">Uncharacterized protein</fullName>
    </submittedName>
</protein>
<dbReference type="Gramene" id="LPERR11G19260.1">
    <property type="protein sequence ID" value="LPERR11G19260.1"/>
    <property type="gene ID" value="LPERR11G19260"/>
</dbReference>
<dbReference type="EnsemblPlants" id="LPERR11G19260.1">
    <property type="protein sequence ID" value="LPERR11G19260.1"/>
    <property type="gene ID" value="LPERR11G19260"/>
</dbReference>
<reference evidence="1 2" key="1">
    <citation type="submission" date="2012-08" db="EMBL/GenBank/DDBJ databases">
        <title>Oryza genome evolution.</title>
        <authorList>
            <person name="Wing R.A."/>
        </authorList>
    </citation>
    <scope>NUCLEOTIDE SEQUENCE</scope>
</reference>
<sequence length="121" mass="13119">MWHSRSGYRSTVARIVQHSCEQIISLPQHSVMTKTLNLLECSFSTFFHSAIFSLTPIISWEVVEFVISEGADCGLPVPSIVSSGTFWDVVGFVVAVLEGGSACGLGLAVSWSVWSVVVLLE</sequence>
<reference evidence="1" key="3">
    <citation type="submission" date="2015-04" db="UniProtKB">
        <authorList>
            <consortium name="EnsemblPlants"/>
        </authorList>
    </citation>
    <scope>IDENTIFICATION</scope>
</reference>
<name>A0A0D9XVB1_9ORYZ</name>
<accession>A0A0D9XVB1</accession>
<organism evidence="1 2">
    <name type="scientific">Leersia perrieri</name>
    <dbReference type="NCBI Taxonomy" id="77586"/>
    <lineage>
        <taxon>Eukaryota</taxon>
        <taxon>Viridiplantae</taxon>
        <taxon>Streptophyta</taxon>
        <taxon>Embryophyta</taxon>
        <taxon>Tracheophyta</taxon>
        <taxon>Spermatophyta</taxon>
        <taxon>Magnoliopsida</taxon>
        <taxon>Liliopsida</taxon>
        <taxon>Poales</taxon>
        <taxon>Poaceae</taxon>
        <taxon>BOP clade</taxon>
        <taxon>Oryzoideae</taxon>
        <taxon>Oryzeae</taxon>
        <taxon>Oryzinae</taxon>
        <taxon>Leersia</taxon>
    </lineage>
</organism>
<dbReference type="HOGENOM" id="CLU_2041417_0_0_1"/>